<dbReference type="OrthoDB" id="121077at2"/>
<evidence type="ECO:0000313" key="3">
    <source>
        <dbReference type="Proteomes" id="UP000269669"/>
    </source>
</evidence>
<evidence type="ECO:0000259" key="1">
    <source>
        <dbReference type="PROSITE" id="PS50801"/>
    </source>
</evidence>
<evidence type="ECO:0000313" key="2">
    <source>
        <dbReference type="EMBL" id="RSL18417.1"/>
    </source>
</evidence>
<reference evidence="2 3" key="1">
    <citation type="submission" date="2018-12" db="EMBL/GenBank/DDBJ databases">
        <title>Sequencing of bacterial isolates from soil warming experiment in Harvard Forest, Massachusetts, USA.</title>
        <authorList>
            <person name="Deangelis K."/>
        </authorList>
    </citation>
    <scope>NUCLEOTIDE SEQUENCE [LARGE SCALE GENOMIC DNA]</scope>
    <source>
        <strain evidence="2 3">EB153</strain>
    </source>
</reference>
<keyword evidence="3" id="KW-1185">Reference proteome</keyword>
<dbReference type="EMBL" id="RSDW01000001">
    <property type="protein sequence ID" value="RSL18417.1"/>
    <property type="molecule type" value="Genomic_DNA"/>
</dbReference>
<accession>A0A428MNC1</accession>
<protein>
    <recommendedName>
        <fullName evidence="1">STAS domain-containing protein</fullName>
    </recommendedName>
</protein>
<comment type="caution">
    <text evidence="2">The sequence shown here is derived from an EMBL/GenBank/DDBJ whole genome shotgun (WGS) entry which is preliminary data.</text>
</comment>
<dbReference type="InterPro" id="IPR002645">
    <property type="entry name" value="STAS_dom"/>
</dbReference>
<dbReference type="InterPro" id="IPR036513">
    <property type="entry name" value="STAS_dom_sf"/>
</dbReference>
<organism evidence="2 3">
    <name type="scientific">Edaphobacter aggregans</name>
    <dbReference type="NCBI Taxonomy" id="570835"/>
    <lineage>
        <taxon>Bacteria</taxon>
        <taxon>Pseudomonadati</taxon>
        <taxon>Acidobacteriota</taxon>
        <taxon>Terriglobia</taxon>
        <taxon>Terriglobales</taxon>
        <taxon>Acidobacteriaceae</taxon>
        <taxon>Edaphobacter</taxon>
    </lineage>
</organism>
<feature type="domain" description="STAS" evidence="1">
    <location>
        <begin position="1"/>
        <end position="59"/>
    </location>
</feature>
<gene>
    <name evidence="2" type="ORF">EDE15_3987</name>
</gene>
<dbReference type="PROSITE" id="PS50801">
    <property type="entry name" value="STAS"/>
    <property type="match status" value="1"/>
</dbReference>
<name>A0A428MNC1_9BACT</name>
<sequence>MLKVQRLANGEVIFALSGRMDTEQTAILEALFRNEAEGRKMVLDLKDLTLVDRDAVRFLERCESDSIKLRNIPAYIREWIERERNT</sequence>
<dbReference type="AlphaFoldDB" id="A0A428MNC1"/>
<proteinExistence type="predicted"/>
<dbReference type="Proteomes" id="UP000269669">
    <property type="component" value="Unassembled WGS sequence"/>
</dbReference>
<dbReference type="RefSeq" id="WP_125486785.1">
    <property type="nucleotide sequence ID" value="NZ_RSDW01000001.1"/>
</dbReference>
<dbReference type="SUPFAM" id="SSF52091">
    <property type="entry name" value="SpoIIaa-like"/>
    <property type="match status" value="1"/>
</dbReference>